<accession>T2MAW0</accession>
<feature type="repeat" description="ANK" evidence="3">
    <location>
        <begin position="143"/>
        <end position="175"/>
    </location>
</feature>
<reference evidence="4" key="1">
    <citation type="journal article" date="2013" name="Genome Biol. Evol.">
        <title>Punctuated emergences of genetic and phenotypic innovations in eumetazoan, bilaterian, euteleostome, and hominidae ancestors.</title>
        <authorList>
            <person name="Wenger Y."/>
            <person name="Galliot B."/>
        </authorList>
    </citation>
    <scope>NUCLEOTIDE SEQUENCE</scope>
    <source>
        <tissue evidence="4">Whole animals</tissue>
    </source>
</reference>
<organism evidence="4">
    <name type="scientific">Hydra vulgaris</name>
    <name type="common">Hydra</name>
    <name type="synonym">Hydra attenuata</name>
    <dbReference type="NCBI Taxonomy" id="6087"/>
    <lineage>
        <taxon>Eukaryota</taxon>
        <taxon>Metazoa</taxon>
        <taxon>Cnidaria</taxon>
        <taxon>Hydrozoa</taxon>
        <taxon>Hydroidolina</taxon>
        <taxon>Anthoathecata</taxon>
        <taxon>Aplanulata</taxon>
        <taxon>Hydridae</taxon>
        <taxon>Hydra</taxon>
    </lineage>
</organism>
<feature type="repeat" description="ANK" evidence="3">
    <location>
        <begin position="110"/>
        <end position="142"/>
    </location>
</feature>
<proteinExistence type="evidence at transcript level"/>
<protein>
    <submittedName>
        <fullName evidence="4">Ankyrin repeat domain-containing protein 54</fullName>
    </submittedName>
</protein>
<name>T2MAW0_HYDVU</name>
<dbReference type="KEGG" id="hmg:100214677"/>
<dbReference type="PROSITE" id="PS50088">
    <property type="entry name" value="ANK_REPEAT"/>
    <property type="match status" value="2"/>
</dbReference>
<dbReference type="PROSITE" id="PS50297">
    <property type="entry name" value="ANK_REP_REGION"/>
    <property type="match status" value="2"/>
</dbReference>
<dbReference type="OMA" id="NTHELDR"/>
<dbReference type="SMART" id="SM00248">
    <property type="entry name" value="ANK"/>
    <property type="match status" value="2"/>
</dbReference>
<sequence length="273" mass="31410">MSTENADKMDDDHVEPPSGLVFSNLSHSVFVNSNQCGYEILEMPHAQDTYLKYQKKKYKRLRFKHQSVYDLYHDERRLRIMANSDYVDNIKQFLENCPHVDLIINSCDSKKRTALHFASARGSDEIVHLLLQHGADPNLKDFNGNSPLHLSACTHHIRVITLLLRYGADAKACDTFGKTPLHLALSRLRTLKHKDYESYNAMKMKAEVGEIVLMLEEYFDKSGQDNERKNLDRISIKLREVNTNDDMDEVGCLLADFTQMTIEANAKPKMSEE</sequence>
<dbReference type="InterPro" id="IPR002110">
    <property type="entry name" value="Ankyrin_rpt"/>
</dbReference>
<dbReference type="SUPFAM" id="SSF48403">
    <property type="entry name" value="Ankyrin repeat"/>
    <property type="match status" value="1"/>
</dbReference>
<evidence type="ECO:0000256" key="3">
    <source>
        <dbReference type="PROSITE-ProRule" id="PRU00023"/>
    </source>
</evidence>
<evidence type="ECO:0000256" key="1">
    <source>
        <dbReference type="ARBA" id="ARBA00022737"/>
    </source>
</evidence>
<gene>
    <name evidence="4" type="primary">ANKRD54</name>
</gene>
<dbReference type="OrthoDB" id="496981at2759"/>
<dbReference type="EMBL" id="HAAD01003201">
    <property type="protein sequence ID" value="CDG69433.1"/>
    <property type="molecule type" value="mRNA"/>
</dbReference>
<keyword evidence="1" id="KW-0677">Repeat</keyword>
<evidence type="ECO:0000313" key="4">
    <source>
        <dbReference type="EMBL" id="CDG69433.1"/>
    </source>
</evidence>
<dbReference type="InterPro" id="IPR036770">
    <property type="entry name" value="Ankyrin_rpt-contain_sf"/>
</dbReference>
<evidence type="ECO:0000256" key="2">
    <source>
        <dbReference type="ARBA" id="ARBA00023043"/>
    </source>
</evidence>
<dbReference type="PANTHER" id="PTHR24171">
    <property type="entry name" value="ANKYRIN REPEAT DOMAIN-CONTAINING PROTEIN 39-RELATED"/>
    <property type="match status" value="1"/>
</dbReference>
<dbReference type="Gene3D" id="1.25.40.20">
    <property type="entry name" value="Ankyrin repeat-containing domain"/>
    <property type="match status" value="1"/>
</dbReference>
<dbReference type="Pfam" id="PF13857">
    <property type="entry name" value="Ank_5"/>
    <property type="match status" value="1"/>
</dbReference>
<keyword evidence="2 3" id="KW-0040">ANK repeat</keyword>
<dbReference type="AlphaFoldDB" id="T2MAW0"/>